<evidence type="ECO:0000256" key="9">
    <source>
        <dbReference type="ARBA" id="ARBA00022989"/>
    </source>
</evidence>
<dbReference type="OrthoDB" id="5311848at2759"/>
<evidence type="ECO:0000256" key="3">
    <source>
        <dbReference type="ARBA" id="ARBA00004586"/>
    </source>
</evidence>
<dbReference type="Proteomes" id="UP000030641">
    <property type="component" value="Unassembled WGS sequence"/>
</dbReference>
<dbReference type="GO" id="GO:0031965">
    <property type="term" value="C:nuclear membrane"/>
    <property type="evidence" value="ECO:0007669"/>
    <property type="project" value="UniProtKB-SubCell"/>
</dbReference>
<dbReference type="OMA" id="WPYIVCP"/>
<keyword evidence="7 14" id="KW-0732">Signal</keyword>
<evidence type="ECO:0008006" key="17">
    <source>
        <dbReference type="Google" id="ProtNLM"/>
    </source>
</evidence>
<dbReference type="GO" id="GO:0005789">
    <property type="term" value="C:endoplasmic reticulum membrane"/>
    <property type="evidence" value="ECO:0007669"/>
    <property type="project" value="UniProtKB-SubCell"/>
</dbReference>
<keyword evidence="11" id="KW-0325">Glycoprotein</keyword>
<keyword evidence="12" id="KW-0539">Nucleus</keyword>
<dbReference type="STRING" id="1043005.A0A074YDR2"/>
<keyword evidence="6 13" id="KW-0812">Transmembrane</keyword>
<evidence type="ECO:0000256" key="8">
    <source>
        <dbReference type="ARBA" id="ARBA00022824"/>
    </source>
</evidence>
<feature type="transmembrane region" description="Helical" evidence="13">
    <location>
        <begin position="445"/>
        <end position="466"/>
    </location>
</feature>
<dbReference type="InParanoid" id="A0A074YDR2"/>
<dbReference type="PANTHER" id="PTHR28012">
    <property type="entry name" value="NUCLEAR FUSION PROTEIN KAR5"/>
    <property type="match status" value="1"/>
</dbReference>
<sequence>MLAMLLFFFILIQSCMGFQPALKIHDLSSSLTDLAGTELSSTKVRITEGMHSIINTMNKVEKLPSCQKLASQSLLNTCSEIDHDTSLATDQGIDVMLERSKSIYATRLAICELLDAKANIPASCSPFRPVEQASKVNGFRGFIINGRFTKPSVPRNLDDGNDLDQCSLSLSSNPVWWTSYSNARQNAVLLCHSMRAELDKDSMLESMKLMMEAMMEATVVMANTTEEKLAFTRQWTEMGNGMQAFHLALNTDLEIQKRIVDQWARFQADVNDLGNNIQDLGRDVKRVREASSHIASDLEDHRLRAQHAQAEMTQHFSQVLNIAIQIDRSQDSSLANSLALDEQNQQLARMLARNAETARALHHQTEILLDAIFTVTENVTDAARTVSEFHNDIHNLPTKVIQQVFEASIGGFPFGCLSVVVLSIFWCLSFAALDTWGPFRARSSVVASFGTAIALTYLLLSIPLVATAPVASVLGIVAFTVTAFSACTLWYKQQKYAASEIIDQENKSPTLLS</sequence>
<evidence type="ECO:0000256" key="4">
    <source>
        <dbReference type="ARBA" id="ARBA00010473"/>
    </source>
</evidence>
<evidence type="ECO:0000256" key="10">
    <source>
        <dbReference type="ARBA" id="ARBA00023136"/>
    </source>
</evidence>
<organism evidence="15 16">
    <name type="scientific">Aureobasidium subglaciale (strain EXF-2481)</name>
    <name type="common">Aureobasidium pullulans var. subglaciale</name>
    <dbReference type="NCBI Taxonomy" id="1043005"/>
    <lineage>
        <taxon>Eukaryota</taxon>
        <taxon>Fungi</taxon>
        <taxon>Dikarya</taxon>
        <taxon>Ascomycota</taxon>
        <taxon>Pezizomycotina</taxon>
        <taxon>Dothideomycetes</taxon>
        <taxon>Dothideomycetidae</taxon>
        <taxon>Dothideales</taxon>
        <taxon>Saccotheciaceae</taxon>
        <taxon>Aureobasidium</taxon>
    </lineage>
</organism>
<dbReference type="GO" id="GO:0000742">
    <property type="term" value="P:karyogamy involved in conjugation with cellular fusion"/>
    <property type="evidence" value="ECO:0007669"/>
    <property type="project" value="InterPro"/>
</dbReference>
<feature type="transmembrane region" description="Helical" evidence="13">
    <location>
        <begin position="412"/>
        <end position="433"/>
    </location>
</feature>
<protein>
    <recommendedName>
        <fullName evidence="17">Nuclear membrane fusion protein Kar5</fullName>
    </recommendedName>
</protein>
<dbReference type="AlphaFoldDB" id="A0A074YDR2"/>
<evidence type="ECO:0000256" key="2">
    <source>
        <dbReference type="ARBA" id="ARBA00004126"/>
    </source>
</evidence>
<keyword evidence="10 13" id="KW-0472">Membrane</keyword>
<evidence type="ECO:0000256" key="11">
    <source>
        <dbReference type="ARBA" id="ARBA00023180"/>
    </source>
</evidence>
<keyword evidence="5" id="KW-0415">Karyogamy</keyword>
<feature type="signal peptide" evidence="14">
    <location>
        <begin position="1"/>
        <end position="17"/>
    </location>
</feature>
<comment type="function">
    <text evidence="1">Required for nuclear membrane fusion during karyogamy.</text>
</comment>
<dbReference type="HOGENOM" id="CLU_534163_0_0_1"/>
<dbReference type="RefSeq" id="XP_013342480.1">
    <property type="nucleotide sequence ID" value="XM_013487026.1"/>
</dbReference>
<accession>A0A074YDR2</accession>
<dbReference type="InterPro" id="IPR007292">
    <property type="entry name" value="Nuclear_fusion_Kar5"/>
</dbReference>
<dbReference type="EMBL" id="KL584763">
    <property type="protein sequence ID" value="KEQ94169.1"/>
    <property type="molecule type" value="Genomic_DNA"/>
</dbReference>
<evidence type="ECO:0000313" key="16">
    <source>
        <dbReference type="Proteomes" id="UP000030641"/>
    </source>
</evidence>
<feature type="transmembrane region" description="Helical" evidence="13">
    <location>
        <begin position="472"/>
        <end position="491"/>
    </location>
</feature>
<gene>
    <name evidence="15" type="ORF">AUEXF2481DRAFT_6222</name>
</gene>
<keyword evidence="9 13" id="KW-1133">Transmembrane helix</keyword>
<keyword evidence="16" id="KW-1185">Reference proteome</keyword>
<comment type="subcellular location">
    <subcellularLocation>
        <location evidence="3">Endoplasmic reticulum membrane</location>
    </subcellularLocation>
    <subcellularLocation>
        <location evidence="2">Nucleus membrane</location>
    </subcellularLocation>
</comment>
<evidence type="ECO:0000256" key="1">
    <source>
        <dbReference type="ARBA" id="ARBA00003389"/>
    </source>
</evidence>
<dbReference type="GeneID" id="25369586"/>
<evidence type="ECO:0000256" key="5">
    <source>
        <dbReference type="ARBA" id="ARBA00022459"/>
    </source>
</evidence>
<evidence type="ECO:0000256" key="7">
    <source>
        <dbReference type="ARBA" id="ARBA00022729"/>
    </source>
</evidence>
<dbReference type="PANTHER" id="PTHR28012:SF1">
    <property type="entry name" value="NUCLEAR FUSION PROTEIN KAR5"/>
    <property type="match status" value="1"/>
</dbReference>
<evidence type="ECO:0000256" key="12">
    <source>
        <dbReference type="ARBA" id="ARBA00023242"/>
    </source>
</evidence>
<evidence type="ECO:0000256" key="13">
    <source>
        <dbReference type="SAM" id="Phobius"/>
    </source>
</evidence>
<feature type="chain" id="PRO_5001704305" description="Nuclear membrane fusion protein Kar5" evidence="14">
    <location>
        <begin position="18"/>
        <end position="513"/>
    </location>
</feature>
<evidence type="ECO:0000256" key="14">
    <source>
        <dbReference type="SAM" id="SignalP"/>
    </source>
</evidence>
<reference evidence="15 16" key="1">
    <citation type="journal article" date="2014" name="BMC Genomics">
        <title>Genome sequencing of four Aureobasidium pullulans varieties: biotechnological potential, stress tolerance, and description of new species.</title>
        <authorList>
            <person name="Gostin Ar C."/>
            <person name="Ohm R.A."/>
            <person name="Kogej T."/>
            <person name="Sonjak S."/>
            <person name="Turk M."/>
            <person name="Zajc J."/>
            <person name="Zalar P."/>
            <person name="Grube M."/>
            <person name="Sun H."/>
            <person name="Han J."/>
            <person name="Sharma A."/>
            <person name="Chiniquy J."/>
            <person name="Ngan C.Y."/>
            <person name="Lipzen A."/>
            <person name="Barry K."/>
            <person name="Grigoriev I.V."/>
            <person name="Gunde-Cimerman N."/>
        </authorList>
    </citation>
    <scope>NUCLEOTIDE SEQUENCE [LARGE SCALE GENOMIC DNA]</scope>
    <source>
        <strain evidence="15 16">EXF-2481</strain>
    </source>
</reference>
<comment type="similarity">
    <text evidence="4">Belongs to the KAR5 family.</text>
</comment>
<dbReference type="GO" id="GO:0048288">
    <property type="term" value="P:nuclear membrane fusion involved in karyogamy"/>
    <property type="evidence" value="ECO:0007669"/>
    <property type="project" value="InterPro"/>
</dbReference>
<evidence type="ECO:0000313" key="15">
    <source>
        <dbReference type="EMBL" id="KEQ94169.1"/>
    </source>
</evidence>
<evidence type="ECO:0000256" key="6">
    <source>
        <dbReference type="ARBA" id="ARBA00022692"/>
    </source>
</evidence>
<name>A0A074YDR2_AURSE</name>
<proteinExistence type="inferred from homology"/>
<keyword evidence="8" id="KW-0256">Endoplasmic reticulum</keyword>